<dbReference type="InterPro" id="IPR007711">
    <property type="entry name" value="HigB-1"/>
</dbReference>
<evidence type="ECO:0000313" key="1">
    <source>
        <dbReference type="EMBL" id="VAV86538.1"/>
    </source>
</evidence>
<reference evidence="1" key="1">
    <citation type="submission" date="2018-06" db="EMBL/GenBank/DDBJ databases">
        <authorList>
            <person name="Zhirakovskaya E."/>
        </authorList>
    </citation>
    <scope>NUCLEOTIDE SEQUENCE</scope>
</reference>
<dbReference type="Gene3D" id="3.30.2310.20">
    <property type="entry name" value="RelE-like"/>
    <property type="match status" value="1"/>
</dbReference>
<dbReference type="SUPFAM" id="SSF143011">
    <property type="entry name" value="RelE-like"/>
    <property type="match status" value="1"/>
</dbReference>
<accession>A0A3B0REP5</accession>
<organism evidence="1">
    <name type="scientific">hydrothermal vent metagenome</name>
    <dbReference type="NCBI Taxonomy" id="652676"/>
    <lineage>
        <taxon>unclassified sequences</taxon>
        <taxon>metagenomes</taxon>
        <taxon>ecological metagenomes</taxon>
    </lineage>
</organism>
<protein>
    <submittedName>
        <fullName evidence="1">Toxin HigB</fullName>
    </submittedName>
</protein>
<dbReference type="PANTHER" id="PTHR40266">
    <property type="entry name" value="TOXIN HIGB-1"/>
    <property type="match status" value="1"/>
</dbReference>
<name>A0A3B0REP5_9ZZZZ</name>
<proteinExistence type="predicted"/>
<dbReference type="Pfam" id="PF05015">
    <property type="entry name" value="HigB-like_toxin"/>
    <property type="match status" value="1"/>
</dbReference>
<dbReference type="AlphaFoldDB" id="A0A3B0REP5"/>
<dbReference type="InterPro" id="IPR035093">
    <property type="entry name" value="RelE/ParE_toxin_dom_sf"/>
</dbReference>
<sequence length="92" mass="10636">MIKSFAHKGLERFFTKGSKAGIQATHAAKLRMQLTALHTAVDIDDMRLPGWRLHGLTGRQENTWSIWVNGNWRVTFVFENGNAYIVNYEDYH</sequence>
<dbReference type="EMBL" id="UOED01000008">
    <property type="protein sequence ID" value="VAV86538.1"/>
    <property type="molecule type" value="Genomic_DNA"/>
</dbReference>
<gene>
    <name evidence="1" type="ORF">MNBD_ALPHA02-2119</name>
</gene>
<dbReference type="PANTHER" id="PTHR40266:SF2">
    <property type="entry name" value="TOXIN HIGB-1"/>
    <property type="match status" value="1"/>
</dbReference>